<evidence type="ECO:0000256" key="5">
    <source>
        <dbReference type="ARBA" id="ARBA00022898"/>
    </source>
</evidence>
<dbReference type="GO" id="GO:0030170">
    <property type="term" value="F:pyridoxal phosphate binding"/>
    <property type="evidence" value="ECO:0007669"/>
    <property type="project" value="InterPro"/>
</dbReference>
<sequence length="396" mass="44855">MSSLIHFYQKLDADFIRGEGCYLWDKTENRYLDMTSGIGVNNLGFSHAELNIEIQAQIQNYIHLSNLFKNTWSEKLSDQLVKITQLNASFFCNSGTEANETAIKIAKLYAFEKNIENAKIIVMNQGFHGRTLGALSATSNQKYKEKFGALLDDFIFVDFNCIESILDAIQQHHVCAIMLEPIQGEGGIHIASTLYLKQLRKICDQYKILLILDEIQCGLGRTGYWFYHQKAEIVPDILTIAKGLANGLPIGACLVNKRLNDLLTPGLHGSTFGGNPLACRVALKVLEIIERDELILNNKQKGEYLINQLQSKFTSVHGIKSIRGVGLMIAIELNETIDDISQQLFLQHKILINITQNKIIRLLPSFLITEDDIQYFCQSLYDFIKTQNINNKVYLE</sequence>
<keyword evidence="3" id="KW-0028">Amino-acid biosynthesis</keyword>
<dbReference type="Gene3D" id="3.90.1150.10">
    <property type="entry name" value="Aspartate Aminotransferase, domain 1"/>
    <property type="match status" value="1"/>
</dbReference>
<dbReference type="SUPFAM" id="SSF53383">
    <property type="entry name" value="PLP-dependent transferases"/>
    <property type="match status" value="1"/>
</dbReference>
<comment type="similarity">
    <text evidence="7">Belongs to the class-III pyridoxal-phosphate-dependent aminotransferase family.</text>
</comment>
<accession>A0A2S2FCE3</accession>
<dbReference type="FunFam" id="3.40.640.10:FF:000004">
    <property type="entry name" value="Acetylornithine aminotransferase"/>
    <property type="match status" value="1"/>
</dbReference>
<dbReference type="STRING" id="1871111.GCA_001704615_00180"/>
<dbReference type="Gene3D" id="3.40.640.10">
    <property type="entry name" value="Type I PLP-dependent aspartate aminotransferase-like (Major domain)"/>
    <property type="match status" value="1"/>
</dbReference>
<evidence type="ECO:0000313" key="9">
    <source>
        <dbReference type="Proteomes" id="UP000245977"/>
    </source>
</evidence>
<proteinExistence type="inferred from homology"/>
<dbReference type="PROSITE" id="PS00600">
    <property type="entry name" value="AA_TRANSFER_CLASS_3"/>
    <property type="match status" value="1"/>
</dbReference>
<dbReference type="NCBIfam" id="NF002325">
    <property type="entry name" value="PRK01278.1"/>
    <property type="match status" value="1"/>
</dbReference>
<dbReference type="NCBIfam" id="TIGR00707">
    <property type="entry name" value="argD"/>
    <property type="match status" value="1"/>
</dbReference>
<comment type="cofactor">
    <cofactor evidence="1">
        <name>pyridoxal 5'-phosphate</name>
        <dbReference type="ChEBI" id="CHEBI:597326"/>
    </cofactor>
</comment>
<dbReference type="RefSeq" id="WP_065992134.1">
    <property type="nucleotide sequence ID" value="NZ_CP029397.2"/>
</dbReference>
<dbReference type="InterPro" id="IPR004636">
    <property type="entry name" value="AcOrn/SuccOrn_fam"/>
</dbReference>
<dbReference type="CDD" id="cd00610">
    <property type="entry name" value="OAT_like"/>
    <property type="match status" value="1"/>
</dbReference>
<keyword evidence="5 7" id="KW-0663">Pyridoxal phosphate</keyword>
<dbReference type="Proteomes" id="UP000245977">
    <property type="component" value="Chromosome"/>
</dbReference>
<evidence type="ECO:0000313" key="8">
    <source>
        <dbReference type="EMBL" id="AWL28646.1"/>
    </source>
</evidence>
<gene>
    <name evidence="8" type="ORF">DJ533_08745</name>
</gene>
<evidence type="ECO:0000256" key="4">
    <source>
        <dbReference type="ARBA" id="ARBA00022679"/>
    </source>
</evidence>
<comment type="pathway">
    <text evidence="6">Amino-acid biosynthesis.</text>
</comment>
<dbReference type="KEGG" id="adv:DJ533_08745"/>
<evidence type="ECO:0000256" key="1">
    <source>
        <dbReference type="ARBA" id="ARBA00001933"/>
    </source>
</evidence>
<dbReference type="PANTHER" id="PTHR11986">
    <property type="entry name" value="AMINOTRANSFERASE CLASS III"/>
    <property type="match status" value="1"/>
</dbReference>
<dbReference type="Pfam" id="PF00202">
    <property type="entry name" value="Aminotran_3"/>
    <property type="match status" value="1"/>
</dbReference>
<dbReference type="EMBL" id="CP029397">
    <property type="protein sequence ID" value="AWL28646.1"/>
    <property type="molecule type" value="Genomic_DNA"/>
</dbReference>
<evidence type="ECO:0000256" key="7">
    <source>
        <dbReference type="RuleBase" id="RU003560"/>
    </source>
</evidence>
<dbReference type="InterPro" id="IPR015422">
    <property type="entry name" value="PyrdxlP-dep_Trfase_small"/>
</dbReference>
<evidence type="ECO:0000256" key="6">
    <source>
        <dbReference type="ARBA" id="ARBA00029440"/>
    </source>
</evidence>
<dbReference type="PANTHER" id="PTHR11986:SF79">
    <property type="entry name" value="ACETYLORNITHINE AMINOTRANSFERASE, MITOCHONDRIAL"/>
    <property type="match status" value="1"/>
</dbReference>
<dbReference type="AlphaFoldDB" id="A0A2S2FCE3"/>
<keyword evidence="9" id="KW-1185">Reference proteome</keyword>
<dbReference type="InterPro" id="IPR050103">
    <property type="entry name" value="Class-III_PLP-dep_AT"/>
</dbReference>
<organism evidence="8 9">
    <name type="scientific">Acinetobacter defluvii</name>
    <dbReference type="NCBI Taxonomy" id="1871111"/>
    <lineage>
        <taxon>Bacteria</taxon>
        <taxon>Pseudomonadati</taxon>
        <taxon>Pseudomonadota</taxon>
        <taxon>Gammaproteobacteria</taxon>
        <taxon>Moraxellales</taxon>
        <taxon>Moraxellaceae</taxon>
        <taxon>Acinetobacter</taxon>
    </lineage>
</organism>
<keyword evidence="2" id="KW-0032">Aminotransferase</keyword>
<reference evidence="8" key="1">
    <citation type="submission" date="2019-08" db="EMBL/GenBank/DDBJ databases">
        <title>The complete genome of Acinetobacter defluvii strain WCHAD010030.</title>
        <authorList>
            <person name="Hu Y."/>
            <person name="Qin J."/>
            <person name="Feng Y."/>
            <person name="Zong Z."/>
        </authorList>
    </citation>
    <scope>NUCLEOTIDE SEQUENCE</scope>
    <source>
        <strain evidence="8">WCHA30</strain>
    </source>
</reference>
<evidence type="ECO:0000256" key="2">
    <source>
        <dbReference type="ARBA" id="ARBA00022576"/>
    </source>
</evidence>
<dbReference type="InterPro" id="IPR015424">
    <property type="entry name" value="PyrdxlP-dep_Trfase"/>
</dbReference>
<evidence type="ECO:0000256" key="3">
    <source>
        <dbReference type="ARBA" id="ARBA00022605"/>
    </source>
</evidence>
<dbReference type="OrthoDB" id="9801052at2"/>
<protein>
    <submittedName>
        <fullName evidence="8">Acetylornithine/succinylornithine family transaminase</fullName>
    </submittedName>
</protein>
<dbReference type="InterPro" id="IPR049704">
    <property type="entry name" value="Aminotrans_3_PPA_site"/>
</dbReference>
<dbReference type="InterPro" id="IPR005814">
    <property type="entry name" value="Aminotrans_3"/>
</dbReference>
<keyword evidence="4" id="KW-0808">Transferase</keyword>
<dbReference type="PIRSF" id="PIRSF000521">
    <property type="entry name" value="Transaminase_4ab_Lys_Orn"/>
    <property type="match status" value="1"/>
</dbReference>
<dbReference type="GO" id="GO:0006526">
    <property type="term" value="P:L-arginine biosynthetic process"/>
    <property type="evidence" value="ECO:0007669"/>
    <property type="project" value="UniProtKB-ARBA"/>
</dbReference>
<dbReference type="GO" id="GO:0042802">
    <property type="term" value="F:identical protein binding"/>
    <property type="evidence" value="ECO:0007669"/>
    <property type="project" value="TreeGrafter"/>
</dbReference>
<name>A0A2S2FCE3_9GAMM</name>
<dbReference type="GO" id="GO:0008483">
    <property type="term" value="F:transaminase activity"/>
    <property type="evidence" value="ECO:0007669"/>
    <property type="project" value="UniProtKB-KW"/>
</dbReference>
<dbReference type="InterPro" id="IPR015421">
    <property type="entry name" value="PyrdxlP-dep_Trfase_major"/>
</dbReference>